<evidence type="ECO:0000313" key="11">
    <source>
        <dbReference type="EMBL" id="GLI60591.1"/>
    </source>
</evidence>
<evidence type="ECO:0000256" key="3">
    <source>
        <dbReference type="ARBA" id="ARBA00022670"/>
    </source>
</evidence>
<keyword evidence="12" id="KW-1185">Reference proteome</keyword>
<keyword evidence="4" id="KW-0479">Metal-binding</keyword>
<name>A0ABQ5RU12_9CHLO</name>
<dbReference type="Proteomes" id="UP001165090">
    <property type="component" value="Unassembled WGS sequence"/>
</dbReference>
<dbReference type="PANTHER" id="PTHR12947">
    <property type="entry name" value="AMSH-LIKE PROTEASE"/>
    <property type="match status" value="1"/>
</dbReference>
<gene>
    <name evidence="11" type="ORF">VaNZ11_002751</name>
</gene>
<feature type="region of interest" description="Disordered" evidence="9">
    <location>
        <begin position="33"/>
        <end position="65"/>
    </location>
</feature>
<dbReference type="CDD" id="cd08066">
    <property type="entry name" value="MPN_AMSH_like"/>
    <property type="match status" value="1"/>
</dbReference>
<dbReference type="EMBL" id="BSDZ01000008">
    <property type="protein sequence ID" value="GLI60591.1"/>
    <property type="molecule type" value="Genomic_DNA"/>
</dbReference>
<keyword evidence="3" id="KW-0645">Protease</keyword>
<comment type="caution">
    <text evidence="11">The sequence shown here is derived from an EMBL/GenBank/DDBJ whole genome shotgun (WGS) entry which is preliminary data.</text>
</comment>
<sequence length="240" mass="25845">MAMATLHPSSGPPLGPQEVQVSHLPASISGLPDTYRTAHSAPLPPPVAAPLSSPATITSPSGGPKELRKLAQLRDVHVSVALMEEFLHYARTNTSRGIGSCGILAGRLLAGDSTFAITTLIIPKQQGTSDTVQALNEEEIFEAQFSRELYPLGWIHTHPTQTCFLSSVDVHTQCGYQMMLEEAVAIVMAPTDQSKKCGIFRLSTPGAWYRSARNGAFTRTRTRTRPIRIRSCTSSAATCS</sequence>
<evidence type="ECO:0000256" key="6">
    <source>
        <dbReference type="ARBA" id="ARBA00022801"/>
    </source>
</evidence>
<reference evidence="11 12" key="1">
    <citation type="journal article" date="2023" name="IScience">
        <title>Expanded male sex-determining region conserved during the evolution of homothallism in the green alga Volvox.</title>
        <authorList>
            <person name="Yamamoto K."/>
            <person name="Matsuzaki R."/>
            <person name="Mahakham W."/>
            <person name="Heman W."/>
            <person name="Sekimoto H."/>
            <person name="Kawachi M."/>
            <person name="Minakuchi Y."/>
            <person name="Toyoda A."/>
            <person name="Nozaki H."/>
        </authorList>
    </citation>
    <scope>NUCLEOTIDE SEQUENCE [LARGE SCALE GENOMIC DNA]</scope>
    <source>
        <strain evidence="11 12">NIES-4468</strain>
    </source>
</reference>
<dbReference type="InterPro" id="IPR044098">
    <property type="entry name" value="STAMBP/STALP-like_MPN"/>
</dbReference>
<dbReference type="Gene3D" id="3.40.140.10">
    <property type="entry name" value="Cytidine Deaminase, domain 2"/>
    <property type="match status" value="1"/>
</dbReference>
<evidence type="ECO:0000256" key="7">
    <source>
        <dbReference type="ARBA" id="ARBA00022833"/>
    </source>
</evidence>
<keyword evidence="6" id="KW-0378">Hydrolase</keyword>
<keyword evidence="8" id="KW-0482">Metalloprotease</keyword>
<dbReference type="PROSITE" id="PS50249">
    <property type="entry name" value="MPN"/>
    <property type="match status" value="1"/>
</dbReference>
<keyword evidence="7" id="KW-0862">Zinc</keyword>
<feature type="domain" description="MPN" evidence="10">
    <location>
        <begin position="75"/>
        <end position="208"/>
    </location>
</feature>
<evidence type="ECO:0000256" key="5">
    <source>
        <dbReference type="ARBA" id="ARBA00022786"/>
    </source>
</evidence>
<evidence type="ECO:0000313" key="12">
    <source>
        <dbReference type="Proteomes" id="UP001165090"/>
    </source>
</evidence>
<evidence type="ECO:0000256" key="1">
    <source>
        <dbReference type="ARBA" id="ARBA00001947"/>
    </source>
</evidence>
<comment type="similarity">
    <text evidence="2">Belongs to the peptidase M67C family.</text>
</comment>
<accession>A0ABQ5RU12</accession>
<evidence type="ECO:0000256" key="4">
    <source>
        <dbReference type="ARBA" id="ARBA00022723"/>
    </source>
</evidence>
<evidence type="ECO:0000256" key="9">
    <source>
        <dbReference type="SAM" id="MobiDB-lite"/>
    </source>
</evidence>
<organism evidence="11 12">
    <name type="scientific">Volvox africanus</name>
    <dbReference type="NCBI Taxonomy" id="51714"/>
    <lineage>
        <taxon>Eukaryota</taxon>
        <taxon>Viridiplantae</taxon>
        <taxon>Chlorophyta</taxon>
        <taxon>core chlorophytes</taxon>
        <taxon>Chlorophyceae</taxon>
        <taxon>CS clade</taxon>
        <taxon>Chlamydomonadales</taxon>
        <taxon>Volvocaceae</taxon>
        <taxon>Volvox</taxon>
    </lineage>
</organism>
<comment type="cofactor">
    <cofactor evidence="1">
        <name>Zn(2+)</name>
        <dbReference type="ChEBI" id="CHEBI:29105"/>
    </cofactor>
</comment>
<evidence type="ECO:0000256" key="8">
    <source>
        <dbReference type="ARBA" id="ARBA00023049"/>
    </source>
</evidence>
<keyword evidence="5" id="KW-0833">Ubl conjugation pathway</keyword>
<dbReference type="InterPro" id="IPR000555">
    <property type="entry name" value="JAMM/MPN+_dom"/>
</dbReference>
<protein>
    <recommendedName>
        <fullName evidence="10">MPN domain-containing protein</fullName>
    </recommendedName>
</protein>
<dbReference type="InterPro" id="IPR037518">
    <property type="entry name" value="MPN"/>
</dbReference>
<dbReference type="Pfam" id="PF01398">
    <property type="entry name" value="JAB"/>
    <property type="match status" value="1"/>
</dbReference>
<dbReference type="PANTHER" id="PTHR12947:SF13">
    <property type="entry name" value="FI19924P1"/>
    <property type="match status" value="1"/>
</dbReference>
<evidence type="ECO:0000259" key="10">
    <source>
        <dbReference type="PROSITE" id="PS50249"/>
    </source>
</evidence>
<dbReference type="SMART" id="SM00232">
    <property type="entry name" value="JAB_MPN"/>
    <property type="match status" value="1"/>
</dbReference>
<evidence type="ECO:0000256" key="2">
    <source>
        <dbReference type="ARBA" id="ARBA00010981"/>
    </source>
</evidence>
<proteinExistence type="inferred from homology"/>
<dbReference type="SUPFAM" id="SSF102712">
    <property type="entry name" value="JAB1/MPN domain"/>
    <property type="match status" value="1"/>
</dbReference>